<feature type="transmembrane region" description="Helical" evidence="1">
    <location>
        <begin position="159"/>
        <end position="179"/>
    </location>
</feature>
<organism evidence="3 4">
    <name type="scientific">Saprolegnia diclina (strain VS20)</name>
    <dbReference type="NCBI Taxonomy" id="1156394"/>
    <lineage>
        <taxon>Eukaryota</taxon>
        <taxon>Sar</taxon>
        <taxon>Stramenopiles</taxon>
        <taxon>Oomycota</taxon>
        <taxon>Saprolegniomycetes</taxon>
        <taxon>Saprolegniales</taxon>
        <taxon>Saprolegniaceae</taxon>
        <taxon>Saprolegnia</taxon>
    </lineage>
</organism>
<dbReference type="AlphaFoldDB" id="T0S4X6"/>
<keyword evidence="1" id="KW-0812">Transmembrane</keyword>
<dbReference type="Proteomes" id="UP000030762">
    <property type="component" value="Unassembled WGS sequence"/>
</dbReference>
<dbReference type="OMA" id="FRTTRRH"/>
<keyword evidence="2" id="KW-0732">Signal</keyword>
<dbReference type="OrthoDB" id="72668at2759"/>
<dbReference type="RefSeq" id="XP_008608770.1">
    <property type="nucleotide sequence ID" value="XM_008610548.1"/>
</dbReference>
<feature type="transmembrane region" description="Helical" evidence="1">
    <location>
        <begin position="125"/>
        <end position="147"/>
    </location>
</feature>
<name>T0S4X6_SAPDV</name>
<proteinExistence type="predicted"/>
<feature type="signal peptide" evidence="2">
    <location>
        <begin position="1"/>
        <end position="27"/>
    </location>
</feature>
<gene>
    <name evidence="3" type="ORF">SDRG_04860</name>
</gene>
<evidence type="ECO:0000313" key="3">
    <source>
        <dbReference type="EMBL" id="EQC37837.1"/>
    </source>
</evidence>
<feature type="transmembrane region" description="Helical" evidence="1">
    <location>
        <begin position="92"/>
        <end position="113"/>
    </location>
</feature>
<dbReference type="EMBL" id="JH767143">
    <property type="protein sequence ID" value="EQC37837.1"/>
    <property type="molecule type" value="Genomic_DNA"/>
</dbReference>
<reference evidence="3 4" key="1">
    <citation type="submission" date="2012-04" db="EMBL/GenBank/DDBJ databases">
        <title>The Genome Sequence of Saprolegnia declina VS20.</title>
        <authorList>
            <consortium name="The Broad Institute Genome Sequencing Platform"/>
            <person name="Russ C."/>
            <person name="Nusbaum C."/>
            <person name="Tyler B."/>
            <person name="van West P."/>
            <person name="Dieguez-Uribeondo J."/>
            <person name="de Bruijn I."/>
            <person name="Tripathy S."/>
            <person name="Jiang R."/>
            <person name="Young S.K."/>
            <person name="Zeng Q."/>
            <person name="Gargeya S."/>
            <person name="Fitzgerald M."/>
            <person name="Haas B."/>
            <person name="Abouelleil A."/>
            <person name="Alvarado L."/>
            <person name="Arachchi H.M."/>
            <person name="Berlin A."/>
            <person name="Chapman S.B."/>
            <person name="Goldberg J."/>
            <person name="Griggs A."/>
            <person name="Gujja S."/>
            <person name="Hansen M."/>
            <person name="Howarth C."/>
            <person name="Imamovic A."/>
            <person name="Larimer J."/>
            <person name="McCowen C."/>
            <person name="Montmayeur A."/>
            <person name="Murphy C."/>
            <person name="Neiman D."/>
            <person name="Pearson M."/>
            <person name="Priest M."/>
            <person name="Roberts A."/>
            <person name="Saif S."/>
            <person name="Shea T."/>
            <person name="Sisk P."/>
            <person name="Sykes S."/>
            <person name="Wortman J."/>
            <person name="Nusbaum C."/>
            <person name="Birren B."/>
        </authorList>
    </citation>
    <scope>NUCLEOTIDE SEQUENCE [LARGE SCALE GENOMIC DNA]</scope>
    <source>
        <strain evidence="3 4">VS20</strain>
    </source>
</reference>
<accession>T0S4X6</accession>
<evidence type="ECO:0000256" key="2">
    <source>
        <dbReference type="SAM" id="SignalP"/>
    </source>
</evidence>
<dbReference type="VEuPathDB" id="FungiDB:SDRG_04860"/>
<feature type="chain" id="PRO_5004571398" evidence="2">
    <location>
        <begin position="28"/>
        <end position="207"/>
    </location>
</feature>
<sequence length="207" mass="21552">MPPAKTSGHCAIIFCATAFALSAVAIGLPRWSAGANFTDGIGALCLTNVPGRSSFCSVPSDSPLLGETATWAGLSTPQLVDHVSSACGFNGYALIAMVALEMAMGFVSLVALFNGICFGRHKGPALPIAVVCNAAAFLAAILVVCLYAKPDGASYDVSWYLLLASAFLYVISLMCGIVFRTTRRHVDANEGDDFAHVRLETPTGSVV</sequence>
<keyword evidence="1" id="KW-1133">Transmembrane helix</keyword>
<evidence type="ECO:0000313" key="4">
    <source>
        <dbReference type="Proteomes" id="UP000030762"/>
    </source>
</evidence>
<keyword evidence="4" id="KW-1185">Reference proteome</keyword>
<protein>
    <submittedName>
        <fullName evidence="3">Uncharacterized protein</fullName>
    </submittedName>
</protein>
<dbReference type="GeneID" id="19945587"/>
<evidence type="ECO:0000256" key="1">
    <source>
        <dbReference type="SAM" id="Phobius"/>
    </source>
</evidence>
<keyword evidence="1" id="KW-0472">Membrane</keyword>
<dbReference type="InParanoid" id="T0S4X6"/>